<dbReference type="EMBL" id="AFWT01000041">
    <property type="protein sequence ID" value="EGV28299.1"/>
    <property type="molecule type" value="Genomic_DNA"/>
</dbReference>
<protein>
    <submittedName>
        <fullName evidence="2">Alpha/beta hydrolase fold protein</fullName>
    </submittedName>
</protein>
<dbReference type="Gene3D" id="3.40.50.1820">
    <property type="entry name" value="alpha/beta hydrolase"/>
    <property type="match status" value="1"/>
</dbReference>
<dbReference type="RefSeq" id="WP_007042641.1">
    <property type="nucleotide sequence ID" value="NZ_AFWT01000041.1"/>
</dbReference>
<sequence>MINNSLRMLAEALSRDGIATLRYDKRGIGRSQEAGKKEEELRFEHCISDAKAWVELLNNDGRFDEVIIIGHSEGSLIGMVAAQEGGIDKFISIAGPGRSVDKVLMEQLKSQPPEILDIALPIIDKLRQGEVVDDVDPLLFSLFRPSVQPYLISWFKYDPAKEVAKIRVPVLIIQGTTDLQVSEEDAKILSEANPKAEIKIIRGMNHIFKEAGLNRINNFETYNQPGLQIKQELVEVITGFVKKEKVNYNK</sequence>
<dbReference type="PATRIC" id="fig|765913.3.peg.3996"/>
<dbReference type="OrthoDB" id="5781675at2"/>
<keyword evidence="3" id="KW-1185">Reference proteome</keyword>
<evidence type="ECO:0000313" key="2">
    <source>
        <dbReference type="EMBL" id="EGV28299.1"/>
    </source>
</evidence>
<dbReference type="Proteomes" id="UP000004200">
    <property type="component" value="Unassembled WGS sequence"/>
</dbReference>
<keyword evidence="2" id="KW-0378">Hydrolase</keyword>
<dbReference type="eggNOG" id="COG1073">
    <property type="taxonomic scope" value="Bacteria"/>
</dbReference>
<dbReference type="GO" id="GO:0052689">
    <property type="term" value="F:carboxylic ester hydrolase activity"/>
    <property type="evidence" value="ECO:0007669"/>
    <property type="project" value="TreeGrafter"/>
</dbReference>
<proteinExistence type="predicted"/>
<dbReference type="Pfam" id="PF12146">
    <property type="entry name" value="Hydrolase_4"/>
    <property type="match status" value="1"/>
</dbReference>
<name>G2E6L5_9GAMM</name>
<evidence type="ECO:0000259" key="1">
    <source>
        <dbReference type="Pfam" id="PF12146"/>
    </source>
</evidence>
<reference evidence="2 3" key="1">
    <citation type="submission" date="2011-06" db="EMBL/GenBank/DDBJ databases">
        <title>The draft genome of Thiorhodococcus drewsii AZ1.</title>
        <authorList>
            <consortium name="US DOE Joint Genome Institute (JGI-PGF)"/>
            <person name="Lucas S."/>
            <person name="Han J."/>
            <person name="Lapidus A."/>
            <person name="Cheng J.-F."/>
            <person name="Goodwin L."/>
            <person name="Pitluck S."/>
            <person name="Peters L."/>
            <person name="Land M.L."/>
            <person name="Hauser L."/>
            <person name="Vogl K."/>
            <person name="Liu Z."/>
            <person name="Imhoff J."/>
            <person name="Thiel V."/>
            <person name="Frigaard N.-U."/>
            <person name="Bryant D.A."/>
            <person name="Woyke T.J."/>
        </authorList>
    </citation>
    <scope>NUCLEOTIDE SEQUENCE [LARGE SCALE GENOMIC DNA]</scope>
    <source>
        <strain evidence="2 3">AZ1</strain>
    </source>
</reference>
<gene>
    <name evidence="2" type="ORF">ThidrDRAFT_3928</name>
</gene>
<evidence type="ECO:0000313" key="3">
    <source>
        <dbReference type="Proteomes" id="UP000004200"/>
    </source>
</evidence>
<dbReference type="STRING" id="765913.ThidrDRAFT_3928"/>
<dbReference type="InterPro" id="IPR022742">
    <property type="entry name" value="Hydrolase_4"/>
</dbReference>
<feature type="domain" description="Serine aminopeptidase S33" evidence="1">
    <location>
        <begin position="8"/>
        <end position="91"/>
    </location>
</feature>
<dbReference type="PANTHER" id="PTHR43265">
    <property type="entry name" value="ESTERASE ESTD"/>
    <property type="match status" value="1"/>
</dbReference>
<accession>G2E6L5</accession>
<dbReference type="AlphaFoldDB" id="G2E6L5"/>
<dbReference type="SUPFAM" id="SSF53474">
    <property type="entry name" value="alpha/beta-Hydrolases"/>
    <property type="match status" value="1"/>
</dbReference>
<dbReference type="InterPro" id="IPR029058">
    <property type="entry name" value="AB_hydrolase_fold"/>
</dbReference>
<comment type="caution">
    <text evidence="2">The sequence shown here is derived from an EMBL/GenBank/DDBJ whole genome shotgun (WGS) entry which is preliminary data.</text>
</comment>
<dbReference type="PANTHER" id="PTHR43265:SF1">
    <property type="entry name" value="ESTERASE ESTD"/>
    <property type="match status" value="1"/>
</dbReference>
<organism evidence="2 3">
    <name type="scientific">Thiorhodococcus drewsii AZ1</name>
    <dbReference type="NCBI Taxonomy" id="765913"/>
    <lineage>
        <taxon>Bacteria</taxon>
        <taxon>Pseudomonadati</taxon>
        <taxon>Pseudomonadota</taxon>
        <taxon>Gammaproteobacteria</taxon>
        <taxon>Chromatiales</taxon>
        <taxon>Chromatiaceae</taxon>
        <taxon>Thiorhodococcus</taxon>
    </lineage>
</organism>
<dbReference type="InterPro" id="IPR053145">
    <property type="entry name" value="AB_hydrolase_Est10"/>
</dbReference>